<dbReference type="EMBL" id="JAYKXN010000001">
    <property type="protein sequence ID" value="KAK7317406.1"/>
    <property type="molecule type" value="Genomic_DNA"/>
</dbReference>
<evidence type="ECO:0000313" key="2">
    <source>
        <dbReference type="Proteomes" id="UP001359559"/>
    </source>
</evidence>
<accession>A0AAN9PZX8</accession>
<keyword evidence="2" id="KW-1185">Reference proteome</keyword>
<dbReference type="AlphaFoldDB" id="A0AAN9PZX8"/>
<name>A0AAN9PZX8_CLITE</name>
<comment type="caution">
    <text evidence="1">The sequence shown here is derived from an EMBL/GenBank/DDBJ whole genome shotgun (WGS) entry which is preliminary data.</text>
</comment>
<sequence length="175" mass="20276">MVTPAKKITSKGCERKRKPLQDVKLKAVHVSLQREDNEKEMIEVTNKDMSSEDMEIGNTKNDIALMIEDNDSDNEIMEIAEVMTTTLPGHVNCHQKSSYEKEETQEDEEEIEEIPRKEKAPIINEISFDYFLYNGKRYRMNQNPYLVHSSSIMLGDFPSSRVHISELDTWGLSYN</sequence>
<protein>
    <submittedName>
        <fullName evidence="1">Uncharacterized protein</fullName>
    </submittedName>
</protein>
<organism evidence="1 2">
    <name type="scientific">Clitoria ternatea</name>
    <name type="common">Butterfly pea</name>
    <dbReference type="NCBI Taxonomy" id="43366"/>
    <lineage>
        <taxon>Eukaryota</taxon>
        <taxon>Viridiplantae</taxon>
        <taxon>Streptophyta</taxon>
        <taxon>Embryophyta</taxon>
        <taxon>Tracheophyta</taxon>
        <taxon>Spermatophyta</taxon>
        <taxon>Magnoliopsida</taxon>
        <taxon>eudicotyledons</taxon>
        <taxon>Gunneridae</taxon>
        <taxon>Pentapetalae</taxon>
        <taxon>rosids</taxon>
        <taxon>fabids</taxon>
        <taxon>Fabales</taxon>
        <taxon>Fabaceae</taxon>
        <taxon>Papilionoideae</taxon>
        <taxon>50 kb inversion clade</taxon>
        <taxon>NPAAA clade</taxon>
        <taxon>indigoferoid/millettioid clade</taxon>
        <taxon>Phaseoleae</taxon>
        <taxon>Clitoria</taxon>
    </lineage>
</organism>
<gene>
    <name evidence="1" type="ORF">RJT34_01599</name>
</gene>
<proteinExistence type="predicted"/>
<dbReference type="Proteomes" id="UP001359559">
    <property type="component" value="Unassembled WGS sequence"/>
</dbReference>
<evidence type="ECO:0000313" key="1">
    <source>
        <dbReference type="EMBL" id="KAK7317406.1"/>
    </source>
</evidence>
<reference evidence="1 2" key="1">
    <citation type="submission" date="2024-01" db="EMBL/GenBank/DDBJ databases">
        <title>The genomes of 5 underutilized Papilionoideae crops provide insights into root nodulation and disease resistance.</title>
        <authorList>
            <person name="Yuan L."/>
        </authorList>
    </citation>
    <scope>NUCLEOTIDE SEQUENCE [LARGE SCALE GENOMIC DNA]</scope>
    <source>
        <strain evidence="1">LY-2023</strain>
        <tissue evidence="1">Leaf</tissue>
    </source>
</reference>